<feature type="region of interest" description="Disordered" evidence="1">
    <location>
        <begin position="66"/>
        <end position="172"/>
    </location>
</feature>
<evidence type="ECO:0000256" key="1">
    <source>
        <dbReference type="SAM" id="MobiDB-lite"/>
    </source>
</evidence>
<accession>A0A9J6ET82</accession>
<proteinExistence type="predicted"/>
<protein>
    <submittedName>
        <fullName evidence="2">Uncharacterized protein</fullName>
    </submittedName>
</protein>
<evidence type="ECO:0000313" key="2">
    <source>
        <dbReference type="EMBL" id="KAH8037582.1"/>
    </source>
</evidence>
<feature type="compositionally biased region" description="Polar residues" evidence="1">
    <location>
        <begin position="93"/>
        <end position="103"/>
    </location>
</feature>
<feature type="region of interest" description="Disordered" evidence="1">
    <location>
        <begin position="1"/>
        <end position="21"/>
    </location>
</feature>
<sequence>MRESSLSRSRTFSPRKKKKLKVPGFLRMKGKHHYRRRKHKVAIQTGATLQERGGAVCKNKPTDALCSRESQESGSPIIHSVTPPGKHLEEQTISRPGTASAFTPVTRHRKKAEAGMPKESASPRGPTSVVSEAAGRDSTTTLSPPLPPMPASTPLRSPGTSWTSIITRDTSGRTTPRTAAILTMLRRAARDVPSPATVGNDGRPPKCLDRVSTVSEIRWACDDDEPLPMPHVRYSPNRVPLPWRRVPV</sequence>
<dbReference type="Proteomes" id="UP000821866">
    <property type="component" value="Chromosome 10"/>
</dbReference>
<dbReference type="EMBL" id="JABSTU010000002">
    <property type="protein sequence ID" value="KAH8037582.1"/>
    <property type="molecule type" value="Genomic_DNA"/>
</dbReference>
<reference evidence="2" key="2">
    <citation type="submission" date="2021-09" db="EMBL/GenBank/DDBJ databases">
        <authorList>
            <person name="Jia N."/>
            <person name="Wang J."/>
            <person name="Shi W."/>
            <person name="Du L."/>
            <person name="Sun Y."/>
            <person name="Zhan W."/>
            <person name="Jiang J."/>
            <person name="Wang Q."/>
            <person name="Zhang B."/>
            <person name="Ji P."/>
            <person name="Sakyi L.B."/>
            <person name="Cui X."/>
            <person name="Yuan T."/>
            <person name="Jiang B."/>
            <person name="Yang W."/>
            <person name="Lam T.T.-Y."/>
            <person name="Chang Q."/>
            <person name="Ding S."/>
            <person name="Wang X."/>
            <person name="Zhu J."/>
            <person name="Ruan X."/>
            <person name="Zhao L."/>
            <person name="Wei J."/>
            <person name="Que T."/>
            <person name="Du C."/>
            <person name="Cheng J."/>
            <person name="Dai P."/>
            <person name="Han X."/>
            <person name="Huang E."/>
            <person name="Gao Y."/>
            <person name="Liu J."/>
            <person name="Shao H."/>
            <person name="Ye R."/>
            <person name="Li L."/>
            <person name="Wei W."/>
            <person name="Wang X."/>
            <person name="Wang C."/>
            <person name="Huo Q."/>
            <person name="Li W."/>
            <person name="Guo W."/>
            <person name="Chen H."/>
            <person name="Chen S."/>
            <person name="Zhou L."/>
            <person name="Zhou L."/>
            <person name="Ni X."/>
            <person name="Tian J."/>
            <person name="Zhou Y."/>
            <person name="Sheng Y."/>
            <person name="Liu T."/>
            <person name="Pan Y."/>
            <person name="Xia L."/>
            <person name="Li J."/>
            <person name="Zhao F."/>
            <person name="Cao W."/>
        </authorList>
    </citation>
    <scope>NUCLEOTIDE SEQUENCE</scope>
    <source>
        <strain evidence="2">Rmic-2018</strain>
        <tissue evidence="2">Larvae</tissue>
    </source>
</reference>
<evidence type="ECO:0000313" key="3">
    <source>
        <dbReference type="Proteomes" id="UP000821866"/>
    </source>
</evidence>
<name>A0A9J6ET82_RHIMP</name>
<gene>
    <name evidence="2" type="ORF">HPB51_014897</name>
</gene>
<comment type="caution">
    <text evidence="2">The sequence shown here is derived from an EMBL/GenBank/DDBJ whole genome shotgun (WGS) entry which is preliminary data.</text>
</comment>
<reference evidence="2" key="1">
    <citation type="journal article" date="2020" name="Cell">
        <title>Large-Scale Comparative Analyses of Tick Genomes Elucidate Their Genetic Diversity and Vector Capacities.</title>
        <authorList>
            <consortium name="Tick Genome and Microbiome Consortium (TIGMIC)"/>
            <person name="Jia N."/>
            <person name="Wang J."/>
            <person name="Shi W."/>
            <person name="Du L."/>
            <person name="Sun Y."/>
            <person name="Zhan W."/>
            <person name="Jiang J.F."/>
            <person name="Wang Q."/>
            <person name="Zhang B."/>
            <person name="Ji P."/>
            <person name="Bell-Sakyi L."/>
            <person name="Cui X.M."/>
            <person name="Yuan T.T."/>
            <person name="Jiang B.G."/>
            <person name="Yang W.F."/>
            <person name="Lam T.T."/>
            <person name="Chang Q.C."/>
            <person name="Ding S.J."/>
            <person name="Wang X.J."/>
            <person name="Zhu J.G."/>
            <person name="Ruan X.D."/>
            <person name="Zhao L."/>
            <person name="Wei J.T."/>
            <person name="Ye R.Z."/>
            <person name="Que T.C."/>
            <person name="Du C.H."/>
            <person name="Zhou Y.H."/>
            <person name="Cheng J.X."/>
            <person name="Dai P.F."/>
            <person name="Guo W.B."/>
            <person name="Han X.H."/>
            <person name="Huang E.J."/>
            <person name="Li L.F."/>
            <person name="Wei W."/>
            <person name="Gao Y.C."/>
            <person name="Liu J.Z."/>
            <person name="Shao H.Z."/>
            <person name="Wang X."/>
            <person name="Wang C.C."/>
            <person name="Yang T.C."/>
            <person name="Huo Q.B."/>
            <person name="Li W."/>
            <person name="Chen H.Y."/>
            <person name="Chen S.E."/>
            <person name="Zhou L.G."/>
            <person name="Ni X.B."/>
            <person name="Tian J.H."/>
            <person name="Sheng Y."/>
            <person name="Liu T."/>
            <person name="Pan Y.S."/>
            <person name="Xia L.Y."/>
            <person name="Li J."/>
            <person name="Zhao F."/>
            <person name="Cao W.C."/>
        </authorList>
    </citation>
    <scope>NUCLEOTIDE SEQUENCE</scope>
    <source>
        <strain evidence="2">Rmic-2018</strain>
    </source>
</reference>
<feature type="compositionally biased region" description="Polar residues" evidence="1">
    <location>
        <begin position="158"/>
        <end position="172"/>
    </location>
</feature>
<keyword evidence="3" id="KW-1185">Reference proteome</keyword>
<feature type="compositionally biased region" description="Polar residues" evidence="1">
    <location>
        <begin position="1"/>
        <end position="12"/>
    </location>
</feature>
<organism evidence="2 3">
    <name type="scientific">Rhipicephalus microplus</name>
    <name type="common">Cattle tick</name>
    <name type="synonym">Boophilus microplus</name>
    <dbReference type="NCBI Taxonomy" id="6941"/>
    <lineage>
        <taxon>Eukaryota</taxon>
        <taxon>Metazoa</taxon>
        <taxon>Ecdysozoa</taxon>
        <taxon>Arthropoda</taxon>
        <taxon>Chelicerata</taxon>
        <taxon>Arachnida</taxon>
        <taxon>Acari</taxon>
        <taxon>Parasitiformes</taxon>
        <taxon>Ixodida</taxon>
        <taxon>Ixodoidea</taxon>
        <taxon>Ixodidae</taxon>
        <taxon>Rhipicephalinae</taxon>
        <taxon>Rhipicephalus</taxon>
        <taxon>Boophilus</taxon>
    </lineage>
</organism>
<dbReference type="AlphaFoldDB" id="A0A9J6ET82"/>